<dbReference type="GO" id="GO:0034025">
    <property type="term" value="F:D-aspartate ligase activity"/>
    <property type="evidence" value="ECO:0007669"/>
    <property type="project" value="UniProtKB-EC"/>
</dbReference>
<evidence type="ECO:0000259" key="2">
    <source>
        <dbReference type="PROSITE" id="PS50975"/>
    </source>
</evidence>
<dbReference type="InterPro" id="IPR005479">
    <property type="entry name" value="CPAse_ATP-bd"/>
</dbReference>
<organism evidence="3 4">
    <name type="scientific">Bifidobacterium bohemicum DSM 22767</name>
    <dbReference type="NCBI Taxonomy" id="1437606"/>
    <lineage>
        <taxon>Bacteria</taxon>
        <taxon>Bacillati</taxon>
        <taxon>Actinomycetota</taxon>
        <taxon>Actinomycetes</taxon>
        <taxon>Bifidobacteriales</taxon>
        <taxon>Bifidobacteriaceae</taxon>
        <taxon>Bifidobacterium</taxon>
    </lineage>
</organism>
<sequence>MDAQSLIHTEADVERYLQPVILGADTLGYSYVRCFHEAYGINSIVLGSANQRFVSSSRFADYRVVQGVDQDEVFLDYLERLGKEFEGRKVPILLGSGDWYARNFSKNKERLSRYFIVPYIDFDLLDRITQKGVFYDICEKLDIPYPVTHSFDCSNQDAVIPVDEFTYPVIAKPSNSARYHYAEFPGKEKVYTIETPERLQEVFEQLKSSAYDKELLVQDFIPGDDSHLRSITCFSDAEGNVKVSCMGQVLLQDHLPSAIGNPLCIIDDVQPQLLEQAARFLKYVHYEGFSNFDVKYDERDGTYRFFEINTRPGRNTYYMNLAGSNFAKLFVDHYVLHKGLVSTVADKPFLFQMVPKSVIKEYVAEPARSRALDRIRSGVSGNPLFYRKDTLRHWFWSAVNYFHQTSKFHRMLGRPSKH</sequence>
<keyword evidence="1" id="KW-0547">Nucleotide-binding</keyword>
<dbReference type="Gene3D" id="3.30.470.20">
    <property type="entry name" value="ATP-grasp fold, B domain"/>
    <property type="match status" value="1"/>
</dbReference>
<dbReference type="OrthoDB" id="5420347at2"/>
<comment type="caution">
    <text evidence="3">The sequence shown here is derived from an EMBL/GenBank/DDBJ whole genome shotgun (WGS) entry which is preliminary data.</text>
</comment>
<dbReference type="PROSITE" id="PS50975">
    <property type="entry name" value="ATP_GRASP"/>
    <property type="match status" value="1"/>
</dbReference>
<dbReference type="InterPro" id="IPR011761">
    <property type="entry name" value="ATP-grasp"/>
</dbReference>
<dbReference type="EMBL" id="JGYP01000002">
    <property type="protein sequence ID" value="KFI45570.1"/>
    <property type="molecule type" value="Genomic_DNA"/>
</dbReference>
<reference evidence="3 4" key="1">
    <citation type="submission" date="2014-03" db="EMBL/GenBank/DDBJ databases">
        <title>Genomics of Bifidobacteria.</title>
        <authorList>
            <person name="Ventura M."/>
            <person name="Milani C."/>
            <person name="Lugli G.A."/>
        </authorList>
    </citation>
    <scope>NUCLEOTIDE SEQUENCE [LARGE SCALE GENOMIC DNA]</scope>
    <source>
        <strain evidence="3 4">DSM 22767</strain>
    </source>
</reference>
<dbReference type="Pfam" id="PF02786">
    <property type="entry name" value="CPSase_L_D2"/>
    <property type="match status" value="1"/>
</dbReference>
<dbReference type="RefSeq" id="WP_044098107.1">
    <property type="nucleotide sequence ID" value="NZ_JDUS01000006.1"/>
</dbReference>
<evidence type="ECO:0000313" key="4">
    <source>
        <dbReference type="Proteomes" id="UP000029096"/>
    </source>
</evidence>
<dbReference type="eggNOG" id="COG3919">
    <property type="taxonomic scope" value="Bacteria"/>
</dbReference>
<dbReference type="AlphaFoldDB" id="A0A086ZGC0"/>
<evidence type="ECO:0000313" key="3">
    <source>
        <dbReference type="EMBL" id="KFI45570.1"/>
    </source>
</evidence>
<gene>
    <name evidence="3" type="ORF">BBOH_1018</name>
</gene>
<dbReference type="STRING" id="1437606.BBOH_1018"/>
<dbReference type="SUPFAM" id="SSF56059">
    <property type="entry name" value="Glutathione synthetase ATP-binding domain-like"/>
    <property type="match status" value="1"/>
</dbReference>
<name>A0A086ZGC0_9BIFI</name>
<dbReference type="GO" id="GO:0005524">
    <property type="term" value="F:ATP binding"/>
    <property type="evidence" value="ECO:0007669"/>
    <property type="project" value="UniProtKB-UniRule"/>
</dbReference>
<evidence type="ECO:0000256" key="1">
    <source>
        <dbReference type="PROSITE-ProRule" id="PRU00409"/>
    </source>
</evidence>
<accession>A0A086ZGC0</accession>
<feature type="domain" description="ATP-grasp" evidence="2">
    <location>
        <begin position="135"/>
        <end position="335"/>
    </location>
</feature>
<keyword evidence="3" id="KW-0436">Ligase</keyword>
<keyword evidence="4" id="KW-1185">Reference proteome</keyword>
<keyword evidence="1" id="KW-0067">ATP-binding</keyword>
<proteinExistence type="predicted"/>
<protein>
    <submittedName>
        <fullName evidence="3">ATP-grasp protein-like protein</fullName>
        <ecNumber evidence="3">6.3.1.12</ecNumber>
    </submittedName>
</protein>
<dbReference type="EC" id="6.3.1.12" evidence="3"/>
<dbReference type="Proteomes" id="UP000029096">
    <property type="component" value="Unassembled WGS sequence"/>
</dbReference>
<dbReference type="GO" id="GO:0046872">
    <property type="term" value="F:metal ion binding"/>
    <property type="evidence" value="ECO:0007669"/>
    <property type="project" value="InterPro"/>
</dbReference>